<dbReference type="PANTHER" id="PTHR43677">
    <property type="entry name" value="SHORT-CHAIN DEHYDROGENASE/REDUCTASE"/>
    <property type="match status" value="1"/>
</dbReference>
<proteinExistence type="predicted"/>
<dbReference type="InterPro" id="IPR051397">
    <property type="entry name" value="Zn-ADH-like_protein"/>
</dbReference>
<dbReference type="SUPFAM" id="SSF50129">
    <property type="entry name" value="GroES-like"/>
    <property type="match status" value="1"/>
</dbReference>
<feature type="domain" description="Enoyl reductase (ER)" evidence="1">
    <location>
        <begin position="36"/>
        <end position="345"/>
    </location>
</feature>
<dbReference type="Pfam" id="PF08240">
    <property type="entry name" value="ADH_N"/>
    <property type="match status" value="1"/>
</dbReference>
<dbReference type="PANTHER" id="PTHR43677:SF1">
    <property type="entry name" value="ACRYLYL-COA REDUCTASE ACUI-RELATED"/>
    <property type="match status" value="1"/>
</dbReference>
<dbReference type="CDD" id="cd08288">
    <property type="entry name" value="MDR_yhdh"/>
    <property type="match status" value="1"/>
</dbReference>
<evidence type="ECO:0000259" key="1">
    <source>
        <dbReference type="SMART" id="SM00829"/>
    </source>
</evidence>
<dbReference type="InterPro" id="IPR020843">
    <property type="entry name" value="ER"/>
</dbReference>
<dbReference type="GO" id="GO:0043957">
    <property type="term" value="F:acryloyl-CoA reductase (NADPH) activity"/>
    <property type="evidence" value="ECO:0007669"/>
    <property type="project" value="TreeGrafter"/>
</dbReference>
<dbReference type="EMBL" id="CAEZWB010000004">
    <property type="protein sequence ID" value="CAB4639484.1"/>
    <property type="molecule type" value="Genomic_DNA"/>
</dbReference>
<protein>
    <submittedName>
        <fullName evidence="2">Unannotated protein</fullName>
    </submittedName>
</protein>
<organism evidence="2">
    <name type="scientific">freshwater metagenome</name>
    <dbReference type="NCBI Taxonomy" id="449393"/>
    <lineage>
        <taxon>unclassified sequences</taxon>
        <taxon>metagenomes</taxon>
        <taxon>ecological metagenomes</taxon>
    </lineage>
</organism>
<dbReference type="SMART" id="SM00829">
    <property type="entry name" value="PKS_ER"/>
    <property type="match status" value="1"/>
</dbReference>
<evidence type="ECO:0000313" key="2">
    <source>
        <dbReference type="EMBL" id="CAB4639484.1"/>
    </source>
</evidence>
<dbReference type="AlphaFoldDB" id="A0A6J6JTB2"/>
<dbReference type="InterPro" id="IPR036291">
    <property type="entry name" value="NAD(P)-bd_dom_sf"/>
</dbReference>
<accession>A0A6J6JTB2</accession>
<name>A0A6J6JTB2_9ZZZZ</name>
<gene>
    <name evidence="2" type="ORF">UFOPK2166_00075</name>
</gene>
<dbReference type="InterPro" id="IPR013154">
    <property type="entry name" value="ADH-like_N"/>
</dbReference>
<dbReference type="InterPro" id="IPR013149">
    <property type="entry name" value="ADH-like_C"/>
</dbReference>
<dbReference type="InterPro" id="IPR011032">
    <property type="entry name" value="GroES-like_sf"/>
</dbReference>
<dbReference type="Pfam" id="PF00107">
    <property type="entry name" value="ADH_zinc_N"/>
    <property type="match status" value="1"/>
</dbReference>
<dbReference type="Gene3D" id="3.40.50.720">
    <property type="entry name" value="NAD(P)-binding Rossmann-like Domain"/>
    <property type="match status" value="1"/>
</dbReference>
<sequence length="349" mass="36520">MPAGCNGVYPTIVFGMTTPTSSRAFTVGKVNDVWTRSITDVAIESLGTGDVLLAVEYSCINYKDGLASSEKGRVARIDPLICGVDLAGRVVQSANSEFPVGSYAIAHGNDIGVSHHGGYSQYARIPADWLVAMPQNMTSKTAMMIGTAGFTAAESVDALERAGLRPGDGPVLVTGATGGVGSVAVGMLAKRGYEVVASTGKASSVGWLKSIGASSVIDRAETSAEHPKPLESERWAGAVDCVGGTTLSYVLRTLKYGAAVAASGLTGGSGLNTTVLPFILRNISLLGIDSVQTPMPLRRSLWQRIDTDLRPQWLDTEVPEIIGLNDLPSQLDKILAGQMQGRVLVDPNL</sequence>
<dbReference type="InterPro" id="IPR014188">
    <property type="entry name" value="Acrylyl-CoA_reductase_AcuI"/>
</dbReference>
<dbReference type="Gene3D" id="3.90.180.10">
    <property type="entry name" value="Medium-chain alcohol dehydrogenases, catalytic domain"/>
    <property type="match status" value="1"/>
</dbReference>
<dbReference type="NCBIfam" id="TIGR02823">
    <property type="entry name" value="oxido_YhdH"/>
    <property type="match status" value="1"/>
</dbReference>
<reference evidence="2" key="1">
    <citation type="submission" date="2020-05" db="EMBL/GenBank/DDBJ databases">
        <authorList>
            <person name="Chiriac C."/>
            <person name="Salcher M."/>
            <person name="Ghai R."/>
            <person name="Kavagutti S V."/>
        </authorList>
    </citation>
    <scope>NUCLEOTIDE SEQUENCE</scope>
</reference>
<dbReference type="SUPFAM" id="SSF51735">
    <property type="entry name" value="NAD(P)-binding Rossmann-fold domains"/>
    <property type="match status" value="1"/>
</dbReference>